<dbReference type="InterPro" id="IPR011990">
    <property type="entry name" value="TPR-like_helical_dom_sf"/>
</dbReference>
<proteinExistence type="predicted"/>
<accession>A0A4Y7PQ64</accession>
<sequence length="376" mass="42452">MSGDPHDTRSYDLREHIPDKFHLVDEDYGMRNRGENVKLVPKADIIDDHERKSAAWTPWTENFFAYSKLDPPCSAPLSSLQRIFVKDLKLGCDYRETVAVLRTVAPPRRLGEALQTVVEDEQGTCIYLRIYGPVVAAHIDRFLPEGSVVAVKAPWCLCNKKFGTAMVVHYLTDFFRLVQGEILYPTKWNLLVPSAALSASEWFKEEGNNAYKSQKYQIAVVRYTEALNFKPNEYLKIAIYSNRAQAHLASGAFEAAIADSTFVLSHEPQHEKALYRCAIGHYGMKNYATAIELLKSLIEAYPSNETAKNDLRRAMQRVQEQTTGAYDFADMLKVSRGPCPQMDVADYIGPVKQQADGFFATRDIPAGELLMCTKSF</sequence>
<dbReference type="SMART" id="SM00028">
    <property type="entry name" value="TPR"/>
    <property type="match status" value="3"/>
</dbReference>
<name>A0A4Y7PQ64_9AGAM</name>
<dbReference type="STRING" id="50990.A0A4Y7PQ64"/>
<organism evidence="1 2">
    <name type="scientific">Rickenella mellea</name>
    <dbReference type="NCBI Taxonomy" id="50990"/>
    <lineage>
        <taxon>Eukaryota</taxon>
        <taxon>Fungi</taxon>
        <taxon>Dikarya</taxon>
        <taxon>Basidiomycota</taxon>
        <taxon>Agaricomycotina</taxon>
        <taxon>Agaricomycetes</taxon>
        <taxon>Hymenochaetales</taxon>
        <taxon>Rickenellaceae</taxon>
        <taxon>Rickenella</taxon>
    </lineage>
</organism>
<dbReference type="PANTHER" id="PTHR47643:SF2">
    <property type="entry name" value="TPR DOMAIN PROTEIN (AFU_ORTHOLOGUE AFUA_5G12710)"/>
    <property type="match status" value="1"/>
</dbReference>
<evidence type="ECO:0000313" key="1">
    <source>
        <dbReference type="EMBL" id="TDL17567.1"/>
    </source>
</evidence>
<dbReference type="OrthoDB" id="5945798at2759"/>
<keyword evidence="2" id="KW-1185">Reference proteome</keyword>
<dbReference type="SUPFAM" id="SSF48452">
    <property type="entry name" value="TPR-like"/>
    <property type="match status" value="1"/>
</dbReference>
<dbReference type="Proteomes" id="UP000294933">
    <property type="component" value="Unassembled WGS sequence"/>
</dbReference>
<protein>
    <submittedName>
        <fullName evidence="1">TPR-like protein</fullName>
    </submittedName>
</protein>
<gene>
    <name evidence="1" type="ORF">BD410DRAFT_544993</name>
</gene>
<dbReference type="Pfam" id="PF14853">
    <property type="entry name" value="Fis1_TPR_C"/>
    <property type="match status" value="1"/>
</dbReference>
<reference evidence="1 2" key="1">
    <citation type="submission" date="2018-06" db="EMBL/GenBank/DDBJ databases">
        <title>A transcriptomic atlas of mushroom development highlights an independent origin of complex multicellularity.</title>
        <authorList>
            <consortium name="DOE Joint Genome Institute"/>
            <person name="Krizsan K."/>
            <person name="Almasi E."/>
            <person name="Merenyi Z."/>
            <person name="Sahu N."/>
            <person name="Viragh M."/>
            <person name="Koszo T."/>
            <person name="Mondo S."/>
            <person name="Kiss B."/>
            <person name="Balint B."/>
            <person name="Kues U."/>
            <person name="Barry K."/>
            <person name="Hegedus J.C."/>
            <person name="Henrissat B."/>
            <person name="Johnson J."/>
            <person name="Lipzen A."/>
            <person name="Ohm R."/>
            <person name="Nagy I."/>
            <person name="Pangilinan J."/>
            <person name="Yan J."/>
            <person name="Xiong Y."/>
            <person name="Grigoriev I.V."/>
            <person name="Hibbett D.S."/>
            <person name="Nagy L.G."/>
        </authorList>
    </citation>
    <scope>NUCLEOTIDE SEQUENCE [LARGE SCALE GENOMIC DNA]</scope>
    <source>
        <strain evidence="1 2">SZMC22713</strain>
    </source>
</reference>
<dbReference type="VEuPathDB" id="FungiDB:BD410DRAFT_544993"/>
<dbReference type="InterPro" id="IPR028061">
    <property type="entry name" value="Fis1_TPR_C"/>
</dbReference>
<dbReference type="InterPro" id="IPR053209">
    <property type="entry name" value="Gramillin-biosynth_MTr"/>
</dbReference>
<dbReference type="InterPro" id="IPR019734">
    <property type="entry name" value="TPR_rpt"/>
</dbReference>
<dbReference type="EMBL" id="ML170219">
    <property type="protein sequence ID" value="TDL17567.1"/>
    <property type="molecule type" value="Genomic_DNA"/>
</dbReference>
<evidence type="ECO:0000313" key="2">
    <source>
        <dbReference type="Proteomes" id="UP000294933"/>
    </source>
</evidence>
<dbReference type="Gene3D" id="1.25.40.10">
    <property type="entry name" value="Tetratricopeptide repeat domain"/>
    <property type="match status" value="1"/>
</dbReference>
<dbReference type="AlphaFoldDB" id="A0A4Y7PQ64"/>
<dbReference type="PANTHER" id="PTHR47643">
    <property type="entry name" value="TPR DOMAIN PROTEIN (AFU_ORTHOLOGUE AFUA_5G12710)"/>
    <property type="match status" value="1"/>
</dbReference>